<evidence type="ECO:0000256" key="3">
    <source>
        <dbReference type="ARBA" id="ARBA00023015"/>
    </source>
</evidence>
<dbReference type="GO" id="GO:0008270">
    <property type="term" value="F:zinc ion binding"/>
    <property type="evidence" value="ECO:0007669"/>
    <property type="project" value="InterPro"/>
</dbReference>
<comment type="subcellular location">
    <subcellularLocation>
        <location evidence="1">Nucleus</location>
    </subcellularLocation>
</comment>
<dbReference type="EMBL" id="KZ679262">
    <property type="protein sequence ID" value="PTB40907.1"/>
    <property type="molecule type" value="Genomic_DNA"/>
</dbReference>
<dbReference type="PROSITE" id="PS50048">
    <property type="entry name" value="ZN2_CY6_FUNGAL_2"/>
    <property type="match status" value="1"/>
</dbReference>
<dbReference type="SUPFAM" id="SSF57701">
    <property type="entry name" value="Zn2/Cys6 DNA-binding domain"/>
    <property type="match status" value="1"/>
</dbReference>
<evidence type="ECO:0000256" key="2">
    <source>
        <dbReference type="ARBA" id="ARBA00022723"/>
    </source>
</evidence>
<dbReference type="GO" id="GO:0005634">
    <property type="term" value="C:nucleus"/>
    <property type="evidence" value="ECO:0007669"/>
    <property type="project" value="UniProtKB-SubCell"/>
</dbReference>
<dbReference type="InterPro" id="IPR001138">
    <property type="entry name" value="Zn2Cys6_DnaBD"/>
</dbReference>
<keyword evidence="4" id="KW-0804">Transcription</keyword>
<sequence>MGPLTPQPRSTSGRTQLACEPCRKRKSKCDGERPLCGNCQAHHFVCHYESARPARRQKYWDRDYVQALEDQVRMLSASLEQSRDAGPLKSSPQTYQLSPSEAASRLPYGPKTLRALSDFSTMKWAAIIGQDGVPVLAGPGRFSIFSKTQLPTFENESQPLRVPKPPAPTETFLLEIESNLSLKQHLKTHFLENLNPFYKFVDPIWLNFSDLFPHNDTALQLLYSALFGAAAYSSPMASRDMAETFISYAESLVQKCYLEHLCLPVLQALIILAWYKHMQLDSAKGNLYHYMAIGLSNHLKIGDATRRNHTANEITTIRTFWSLYFLDRTATPKLGCPSGIPWDIDRVTPYIDTIPPDAVDIVALAFDHHCRLFHIQQQYIDIMYTAGFDSASSAEKQAIFAKANSEMLKFRKQIDKRLYISRSTKAHRVQVVFWISYHSVLTNLQRPLLNPFDPSMAHNIPAVFRSSIASATAIARLLRALQATDEIKYLPPFAVQHILRCALVHGLNCLAIEESGGQRASSGNFWLCFRVLGELSIVWKELSEGTMPFALMATRNWGFQQDVVSGIGEADKEKYSADDGYDDVDYGTGLGMSDDFFEAGGITDFVL</sequence>
<evidence type="ECO:0000259" key="7">
    <source>
        <dbReference type="PROSITE" id="PS50048"/>
    </source>
</evidence>
<feature type="region of interest" description="Disordered" evidence="6">
    <location>
        <begin position="78"/>
        <end position="103"/>
    </location>
</feature>
<organism evidence="8 9">
    <name type="scientific">Trichoderma asperellum (strain ATCC 204424 / CBS 433.97 / NBRC 101777)</name>
    <dbReference type="NCBI Taxonomy" id="1042311"/>
    <lineage>
        <taxon>Eukaryota</taxon>
        <taxon>Fungi</taxon>
        <taxon>Dikarya</taxon>
        <taxon>Ascomycota</taxon>
        <taxon>Pezizomycotina</taxon>
        <taxon>Sordariomycetes</taxon>
        <taxon>Hypocreomycetidae</taxon>
        <taxon>Hypocreales</taxon>
        <taxon>Hypocreaceae</taxon>
        <taxon>Trichoderma</taxon>
    </lineage>
</organism>
<reference evidence="8 9" key="1">
    <citation type="submission" date="2016-07" db="EMBL/GenBank/DDBJ databases">
        <title>Multiple horizontal gene transfer events from other fungi enriched the ability of initially mycotrophic Trichoderma (Ascomycota) to feed on dead plant biomass.</title>
        <authorList>
            <consortium name="DOE Joint Genome Institute"/>
            <person name="Aerts A."/>
            <person name="Atanasova L."/>
            <person name="Chenthamara K."/>
            <person name="Zhang J."/>
            <person name="Grujic M."/>
            <person name="Henrissat B."/>
            <person name="Kuo A."/>
            <person name="Salamov A."/>
            <person name="Lipzen A."/>
            <person name="Labutti K."/>
            <person name="Barry K."/>
            <person name="Miao Y."/>
            <person name="Rahimi M.J."/>
            <person name="Shen Q."/>
            <person name="Grigoriev I.V."/>
            <person name="Kubicek C.P."/>
            <person name="Druzhinina I.S."/>
        </authorList>
    </citation>
    <scope>NUCLEOTIDE SEQUENCE [LARGE SCALE GENOMIC DNA]</scope>
    <source>
        <strain evidence="8 9">CBS 433.97</strain>
    </source>
</reference>
<dbReference type="GO" id="GO:0006351">
    <property type="term" value="P:DNA-templated transcription"/>
    <property type="evidence" value="ECO:0007669"/>
    <property type="project" value="InterPro"/>
</dbReference>
<keyword evidence="2" id="KW-0479">Metal-binding</keyword>
<name>A0A2T3Z7X1_TRIA4</name>
<accession>A0A2T3Z7X1</accession>
<dbReference type="InterPro" id="IPR050815">
    <property type="entry name" value="TF_fung"/>
</dbReference>
<protein>
    <recommendedName>
        <fullName evidence="7">Zn(2)-C6 fungal-type domain-containing protein</fullName>
    </recommendedName>
</protein>
<keyword evidence="3" id="KW-0805">Transcription regulation</keyword>
<feature type="compositionally biased region" description="Polar residues" evidence="6">
    <location>
        <begin position="90"/>
        <end position="101"/>
    </location>
</feature>
<keyword evidence="5" id="KW-0539">Nucleus</keyword>
<dbReference type="Gene3D" id="4.10.240.10">
    <property type="entry name" value="Zn(2)-C6 fungal-type DNA-binding domain"/>
    <property type="match status" value="1"/>
</dbReference>
<evidence type="ECO:0000313" key="8">
    <source>
        <dbReference type="EMBL" id="PTB40907.1"/>
    </source>
</evidence>
<evidence type="ECO:0000256" key="6">
    <source>
        <dbReference type="SAM" id="MobiDB-lite"/>
    </source>
</evidence>
<dbReference type="GO" id="GO:0000981">
    <property type="term" value="F:DNA-binding transcription factor activity, RNA polymerase II-specific"/>
    <property type="evidence" value="ECO:0007669"/>
    <property type="project" value="InterPro"/>
</dbReference>
<dbReference type="PROSITE" id="PS00463">
    <property type="entry name" value="ZN2_CY6_FUNGAL_1"/>
    <property type="match status" value="1"/>
</dbReference>
<gene>
    <name evidence="8" type="ORF">M441DRAFT_80350</name>
</gene>
<evidence type="ECO:0000313" key="9">
    <source>
        <dbReference type="Proteomes" id="UP000240493"/>
    </source>
</evidence>
<dbReference type="OrthoDB" id="10249920at2759"/>
<dbReference type="GO" id="GO:0003677">
    <property type="term" value="F:DNA binding"/>
    <property type="evidence" value="ECO:0007669"/>
    <property type="project" value="InterPro"/>
</dbReference>
<dbReference type="SMART" id="SM00066">
    <property type="entry name" value="GAL4"/>
    <property type="match status" value="1"/>
</dbReference>
<dbReference type="InterPro" id="IPR007219">
    <property type="entry name" value="XnlR_reg_dom"/>
</dbReference>
<dbReference type="STRING" id="1042311.A0A2T3Z7X1"/>
<dbReference type="Pfam" id="PF00172">
    <property type="entry name" value="Zn_clus"/>
    <property type="match status" value="1"/>
</dbReference>
<feature type="domain" description="Zn(2)-C6 fungal-type" evidence="7">
    <location>
        <begin position="18"/>
        <end position="48"/>
    </location>
</feature>
<dbReference type="Proteomes" id="UP000240493">
    <property type="component" value="Unassembled WGS sequence"/>
</dbReference>
<dbReference type="CDD" id="cd12148">
    <property type="entry name" value="fungal_TF_MHR"/>
    <property type="match status" value="1"/>
</dbReference>
<dbReference type="PANTHER" id="PTHR47338">
    <property type="entry name" value="ZN(II)2CYS6 TRANSCRIPTION FACTOR (EUROFUNG)-RELATED"/>
    <property type="match status" value="1"/>
</dbReference>
<keyword evidence="9" id="KW-1185">Reference proteome</keyword>
<dbReference type="CDD" id="cd00067">
    <property type="entry name" value="GAL4"/>
    <property type="match status" value="1"/>
</dbReference>
<dbReference type="InterPro" id="IPR036864">
    <property type="entry name" value="Zn2-C6_fun-type_DNA-bd_sf"/>
</dbReference>
<proteinExistence type="predicted"/>
<evidence type="ECO:0000256" key="5">
    <source>
        <dbReference type="ARBA" id="ARBA00023242"/>
    </source>
</evidence>
<evidence type="ECO:0000256" key="4">
    <source>
        <dbReference type="ARBA" id="ARBA00023163"/>
    </source>
</evidence>
<dbReference type="PANTHER" id="PTHR47338:SF5">
    <property type="entry name" value="ZN(II)2CYS6 TRANSCRIPTION FACTOR (EUROFUNG)"/>
    <property type="match status" value="1"/>
</dbReference>
<evidence type="ECO:0000256" key="1">
    <source>
        <dbReference type="ARBA" id="ARBA00004123"/>
    </source>
</evidence>
<dbReference type="Pfam" id="PF04082">
    <property type="entry name" value="Fungal_trans"/>
    <property type="match status" value="1"/>
</dbReference>
<dbReference type="AlphaFoldDB" id="A0A2T3Z7X1"/>